<organism evidence="1">
    <name type="scientific">marine sediment metagenome</name>
    <dbReference type="NCBI Taxonomy" id="412755"/>
    <lineage>
        <taxon>unclassified sequences</taxon>
        <taxon>metagenomes</taxon>
        <taxon>ecological metagenomes</taxon>
    </lineage>
</organism>
<accession>X1NBQ2</accession>
<name>X1NBQ2_9ZZZZ</name>
<dbReference type="AlphaFoldDB" id="X1NBQ2"/>
<gene>
    <name evidence="1" type="ORF">S06H3_52027</name>
</gene>
<protein>
    <submittedName>
        <fullName evidence="1">Uncharacterized protein</fullName>
    </submittedName>
</protein>
<dbReference type="EMBL" id="BARV01033058">
    <property type="protein sequence ID" value="GAI41048.1"/>
    <property type="molecule type" value="Genomic_DNA"/>
</dbReference>
<comment type="caution">
    <text evidence="1">The sequence shown here is derived from an EMBL/GenBank/DDBJ whole genome shotgun (WGS) entry which is preliminary data.</text>
</comment>
<sequence>MAESCPKCNSKAEKTKTRGLDTFYKCPNCNFKFRVVELHASKEFANSEKGY</sequence>
<reference evidence="1" key="1">
    <citation type="journal article" date="2014" name="Front. Microbiol.">
        <title>High frequency of phylogenetically diverse reductive dehalogenase-homologous genes in deep subseafloor sedimentary metagenomes.</title>
        <authorList>
            <person name="Kawai M."/>
            <person name="Futagami T."/>
            <person name="Toyoda A."/>
            <person name="Takaki Y."/>
            <person name="Nishi S."/>
            <person name="Hori S."/>
            <person name="Arai W."/>
            <person name="Tsubouchi T."/>
            <person name="Morono Y."/>
            <person name="Uchiyama I."/>
            <person name="Ito T."/>
            <person name="Fujiyama A."/>
            <person name="Inagaki F."/>
            <person name="Takami H."/>
        </authorList>
    </citation>
    <scope>NUCLEOTIDE SEQUENCE</scope>
    <source>
        <strain evidence="1">Expedition CK06-06</strain>
    </source>
</reference>
<proteinExistence type="predicted"/>
<evidence type="ECO:0000313" key="1">
    <source>
        <dbReference type="EMBL" id="GAI41048.1"/>
    </source>
</evidence>